<comment type="caution">
    <text evidence="1">The sequence shown here is derived from an EMBL/GenBank/DDBJ whole genome shotgun (WGS) entry which is preliminary data.</text>
</comment>
<evidence type="ECO:0000313" key="1">
    <source>
        <dbReference type="EMBL" id="KTD76841.1"/>
    </source>
</evidence>
<dbReference type="Proteomes" id="UP000054662">
    <property type="component" value="Unassembled WGS sequence"/>
</dbReference>
<organism evidence="1 2">
    <name type="scientific">Legionella worsleiensis</name>
    <dbReference type="NCBI Taxonomy" id="45076"/>
    <lineage>
        <taxon>Bacteria</taxon>
        <taxon>Pseudomonadati</taxon>
        <taxon>Pseudomonadota</taxon>
        <taxon>Gammaproteobacteria</taxon>
        <taxon>Legionellales</taxon>
        <taxon>Legionellaceae</taxon>
        <taxon>Legionella</taxon>
    </lineage>
</organism>
<dbReference type="AlphaFoldDB" id="A0A0W1A6D0"/>
<keyword evidence="2" id="KW-1185">Reference proteome</keyword>
<evidence type="ECO:0000313" key="2">
    <source>
        <dbReference type="Proteomes" id="UP000054662"/>
    </source>
</evidence>
<dbReference type="EMBL" id="LNZC01000027">
    <property type="protein sequence ID" value="KTD76841.1"/>
    <property type="molecule type" value="Genomic_DNA"/>
</dbReference>
<proteinExistence type="predicted"/>
<gene>
    <name evidence="1" type="ORF">Lwor_2066</name>
</gene>
<reference evidence="1 2" key="1">
    <citation type="submission" date="2015-11" db="EMBL/GenBank/DDBJ databases">
        <title>Genomic analysis of 38 Legionella species identifies large and diverse effector repertoires.</title>
        <authorList>
            <person name="Burstein D."/>
            <person name="Amaro F."/>
            <person name="Zusman T."/>
            <person name="Lifshitz Z."/>
            <person name="Cohen O."/>
            <person name="Gilbert J.A."/>
            <person name="Pupko T."/>
            <person name="Shuman H.A."/>
            <person name="Segal G."/>
        </authorList>
    </citation>
    <scope>NUCLEOTIDE SEQUENCE [LARGE SCALE GENOMIC DNA]</scope>
    <source>
        <strain evidence="1 2">ATCC 49508</strain>
    </source>
</reference>
<sequence length="60" mass="6506">MLKKPGSFNGASPSALKAILNNEGRTDFVLAIFMRISRSVAAIVFIPKIILGGYRTIPGW</sequence>
<accession>A0A0W1A6D0</accession>
<protein>
    <submittedName>
        <fullName evidence="1">Uncharacterized protein</fullName>
    </submittedName>
</protein>
<dbReference type="RefSeq" id="WP_147279885.1">
    <property type="nucleotide sequence ID" value="NZ_CBCRUR010000010.1"/>
</dbReference>
<dbReference type="PATRIC" id="fig|45076.6.peg.2263"/>
<name>A0A0W1A6D0_9GAMM</name>